<dbReference type="PANTHER" id="PTHR13847">
    <property type="entry name" value="SARCOSINE DEHYDROGENASE-RELATED"/>
    <property type="match status" value="1"/>
</dbReference>
<name>A0A8H6SKF2_MYCCL</name>
<evidence type="ECO:0000313" key="2">
    <source>
        <dbReference type="EMBL" id="KAF7299937.1"/>
    </source>
</evidence>
<evidence type="ECO:0000259" key="1">
    <source>
        <dbReference type="Pfam" id="PF01266"/>
    </source>
</evidence>
<dbReference type="Gene3D" id="3.50.50.60">
    <property type="entry name" value="FAD/NAD(P)-binding domain"/>
    <property type="match status" value="2"/>
</dbReference>
<evidence type="ECO:0000313" key="3">
    <source>
        <dbReference type="Proteomes" id="UP000613580"/>
    </source>
</evidence>
<organism evidence="2 3">
    <name type="scientific">Mycena chlorophos</name>
    <name type="common">Agaric fungus</name>
    <name type="synonym">Agaricus chlorophos</name>
    <dbReference type="NCBI Taxonomy" id="658473"/>
    <lineage>
        <taxon>Eukaryota</taxon>
        <taxon>Fungi</taxon>
        <taxon>Dikarya</taxon>
        <taxon>Basidiomycota</taxon>
        <taxon>Agaricomycotina</taxon>
        <taxon>Agaricomycetes</taxon>
        <taxon>Agaricomycetidae</taxon>
        <taxon>Agaricales</taxon>
        <taxon>Marasmiineae</taxon>
        <taxon>Mycenaceae</taxon>
        <taxon>Mycena</taxon>
    </lineage>
</organism>
<dbReference type="GO" id="GO:0005737">
    <property type="term" value="C:cytoplasm"/>
    <property type="evidence" value="ECO:0007669"/>
    <property type="project" value="TreeGrafter"/>
</dbReference>
<dbReference type="Gene3D" id="3.30.9.10">
    <property type="entry name" value="D-Amino Acid Oxidase, subunit A, domain 2"/>
    <property type="match status" value="1"/>
</dbReference>
<protein>
    <submittedName>
        <fullName evidence="2">Fad dependent oxidoreductase</fullName>
    </submittedName>
</protein>
<dbReference type="PANTHER" id="PTHR13847:SF260">
    <property type="entry name" value="FAD DEPENDENT OXIDOREDUCTASE DOMAIN-CONTAINING PROTEIN"/>
    <property type="match status" value="1"/>
</dbReference>
<proteinExistence type="predicted"/>
<dbReference type="EMBL" id="JACAZE010000014">
    <property type="protein sequence ID" value="KAF7299937.1"/>
    <property type="molecule type" value="Genomic_DNA"/>
</dbReference>
<keyword evidence="3" id="KW-1185">Reference proteome</keyword>
<feature type="domain" description="FAD dependent oxidoreductase" evidence="1">
    <location>
        <begin position="113"/>
        <end position="353"/>
    </location>
</feature>
<comment type="caution">
    <text evidence="2">The sequence shown here is derived from an EMBL/GenBank/DDBJ whole genome shotgun (WGS) entry which is preliminary data.</text>
</comment>
<dbReference type="Proteomes" id="UP000613580">
    <property type="component" value="Unassembled WGS sequence"/>
</dbReference>
<dbReference type="InterPro" id="IPR006076">
    <property type="entry name" value="FAD-dep_OxRdtase"/>
</dbReference>
<gene>
    <name evidence="2" type="ORF">HMN09_01001300</name>
</gene>
<accession>A0A8H6SKF2</accession>
<dbReference type="AlphaFoldDB" id="A0A8H6SKF2"/>
<dbReference type="InterPro" id="IPR036188">
    <property type="entry name" value="FAD/NAD-bd_sf"/>
</dbReference>
<sequence length="400" mass="42995">MATSSTAPGYPRPNPTVSFWLANAAKEAPLGPGYRTTPELPAQSDVTVVGSGLSGAATAYFLLTGDSPPEKVTLLEARQVCDGATARNGGHCRPDYYREREGYADGGPVDGLTRILAPEEARKTTRCPRATAAYRFMAGSLYPYKLVQQLLKLCIDKYGLNVQTQTVVRRVVESGEKWVLETDRGNVESGKVVLATNAFTATLLPELAGHIWPFKGTCSAVVPPRTYAGDNALNATYGLNYGDYLIQRDNDIIIFGGARRSVPVDQLIGNTDDGSVISEMAEDLRNALPAYFADWDASEGQITHVWSGVMGYTSSGIPFVGEMPGRRGVFVCAGHHGHGMARIMTCAKGLAALMRGAAHTWEETGLPECFAPSEERLGGPARGRAVVHNIGQREVVRAEE</sequence>
<dbReference type="Pfam" id="PF01266">
    <property type="entry name" value="DAO"/>
    <property type="match status" value="2"/>
</dbReference>
<reference evidence="2" key="1">
    <citation type="submission" date="2020-05" db="EMBL/GenBank/DDBJ databases">
        <title>Mycena genomes resolve the evolution of fungal bioluminescence.</title>
        <authorList>
            <person name="Tsai I.J."/>
        </authorList>
    </citation>
    <scope>NUCLEOTIDE SEQUENCE</scope>
    <source>
        <strain evidence="2">110903Hualien_Pintung</strain>
    </source>
</reference>
<feature type="domain" description="FAD dependent oxidoreductase" evidence="1">
    <location>
        <begin position="45"/>
        <end position="99"/>
    </location>
</feature>
<dbReference type="SUPFAM" id="SSF51905">
    <property type="entry name" value="FAD/NAD(P)-binding domain"/>
    <property type="match status" value="1"/>
</dbReference>
<dbReference type="OrthoDB" id="429143at2759"/>